<dbReference type="OrthoDB" id="5065011at2"/>
<dbReference type="Pfam" id="PF09084">
    <property type="entry name" value="NMT1"/>
    <property type="match status" value="1"/>
</dbReference>
<evidence type="ECO:0000256" key="2">
    <source>
        <dbReference type="ARBA" id="ARBA00010742"/>
    </source>
</evidence>
<comment type="subcellular location">
    <subcellularLocation>
        <location evidence="1">Periplasm</location>
    </subcellularLocation>
</comment>
<name>A0A3P3VVR4_9MICO</name>
<keyword evidence="6" id="KW-1185">Reference proteome</keyword>
<proteinExistence type="inferred from homology"/>
<evidence type="ECO:0000313" key="5">
    <source>
        <dbReference type="EMBL" id="RRJ85716.1"/>
    </source>
</evidence>
<dbReference type="Proteomes" id="UP000274391">
    <property type="component" value="Unassembled WGS sequence"/>
</dbReference>
<dbReference type="SUPFAM" id="SSF53850">
    <property type="entry name" value="Periplasmic binding protein-like II"/>
    <property type="match status" value="1"/>
</dbReference>
<gene>
    <name evidence="5" type="ORF">EG850_12065</name>
</gene>
<dbReference type="Gene3D" id="3.40.190.10">
    <property type="entry name" value="Periplasmic binding protein-like II"/>
    <property type="match status" value="2"/>
</dbReference>
<dbReference type="GO" id="GO:0042597">
    <property type="term" value="C:periplasmic space"/>
    <property type="evidence" value="ECO:0007669"/>
    <property type="project" value="UniProtKB-SubCell"/>
</dbReference>
<dbReference type="AlphaFoldDB" id="A0A3P3VVR4"/>
<dbReference type="EMBL" id="RQVS01000020">
    <property type="protein sequence ID" value="RRJ85716.1"/>
    <property type="molecule type" value="Genomic_DNA"/>
</dbReference>
<dbReference type="PANTHER" id="PTHR30024:SF47">
    <property type="entry name" value="TAURINE-BINDING PERIPLASMIC PROTEIN"/>
    <property type="match status" value="1"/>
</dbReference>
<reference evidence="5 6" key="1">
    <citation type="submission" date="2018-11" db="EMBL/GenBank/DDBJ databases">
        <title>YIM 102482-1 draft genome.</title>
        <authorList>
            <person name="Li G."/>
            <person name="Jiang Y."/>
        </authorList>
    </citation>
    <scope>NUCLEOTIDE SEQUENCE [LARGE SCALE GENOMIC DNA]</scope>
    <source>
        <strain evidence="5 6">YIM 102482-1</strain>
    </source>
</reference>
<dbReference type="RefSeq" id="WP_124973822.1">
    <property type="nucleotide sequence ID" value="NZ_RQVS01000020.1"/>
</dbReference>
<comment type="similarity">
    <text evidence="2">Belongs to the bacterial solute-binding protein SsuA/TauA family.</text>
</comment>
<sequence>MTVRLSCFVTPAPLIAARERGLLDHVDLVELRSSGSPGQLRGLLDGELDGAVTAMDNLFAWVGAGTELALVGQVEPTTPLAFIARGGLQDLTDLAGRRVAVDAFDNGFSLAARHLLAEHGIEPEWHEVGGVRERYDALIAGTTDATLLGPPFDDDALDAGCELLARVQDSHPAFPGQGLVVRADRLGDPEVRAVLGALVAGGLLPVDPAGLDVLVRIRRELGLLADDVGFPTILRSP</sequence>
<evidence type="ECO:0000313" key="6">
    <source>
        <dbReference type="Proteomes" id="UP000274391"/>
    </source>
</evidence>
<feature type="domain" description="SsuA/THI5-like" evidence="4">
    <location>
        <begin position="13"/>
        <end position="147"/>
    </location>
</feature>
<dbReference type="PANTHER" id="PTHR30024">
    <property type="entry name" value="ALIPHATIC SULFONATES-BINDING PROTEIN-RELATED"/>
    <property type="match status" value="1"/>
</dbReference>
<evidence type="ECO:0000259" key="4">
    <source>
        <dbReference type="Pfam" id="PF09084"/>
    </source>
</evidence>
<evidence type="ECO:0000256" key="3">
    <source>
        <dbReference type="ARBA" id="ARBA00022729"/>
    </source>
</evidence>
<comment type="caution">
    <text evidence="5">The sequence shown here is derived from an EMBL/GenBank/DDBJ whole genome shotgun (WGS) entry which is preliminary data.</text>
</comment>
<organism evidence="5 6">
    <name type="scientific">Gulosibacter macacae</name>
    <dbReference type="NCBI Taxonomy" id="2488791"/>
    <lineage>
        <taxon>Bacteria</taxon>
        <taxon>Bacillati</taxon>
        <taxon>Actinomycetota</taxon>
        <taxon>Actinomycetes</taxon>
        <taxon>Micrococcales</taxon>
        <taxon>Microbacteriaceae</taxon>
        <taxon>Gulosibacter</taxon>
    </lineage>
</organism>
<dbReference type="InterPro" id="IPR015168">
    <property type="entry name" value="SsuA/THI5"/>
</dbReference>
<protein>
    <recommendedName>
        <fullName evidence="4">SsuA/THI5-like domain-containing protein</fullName>
    </recommendedName>
</protein>
<evidence type="ECO:0000256" key="1">
    <source>
        <dbReference type="ARBA" id="ARBA00004418"/>
    </source>
</evidence>
<keyword evidence="3" id="KW-0732">Signal</keyword>
<accession>A0A3P3VVR4</accession>